<evidence type="ECO:0000313" key="5">
    <source>
        <dbReference type="EMBL" id="MDM7857297.1"/>
    </source>
</evidence>
<accession>A0ABT7SP10</accession>
<comment type="similarity">
    <text evidence="1">Belongs to the CpoB family.</text>
</comment>
<evidence type="ECO:0000313" key="6">
    <source>
        <dbReference type="Proteomes" id="UP001241056"/>
    </source>
</evidence>
<feature type="compositionally biased region" description="Polar residues" evidence="3">
    <location>
        <begin position="96"/>
        <end position="105"/>
    </location>
</feature>
<feature type="repeat" description="TPR" evidence="2">
    <location>
        <begin position="172"/>
        <end position="205"/>
    </location>
</feature>
<dbReference type="InterPro" id="IPR011990">
    <property type="entry name" value="TPR-like_helical_dom_sf"/>
</dbReference>
<feature type="coiled-coil region" evidence="1">
    <location>
        <begin position="56"/>
        <end position="83"/>
    </location>
</feature>
<dbReference type="HAMAP" id="MF_02066">
    <property type="entry name" value="CpoB"/>
    <property type="match status" value="1"/>
</dbReference>
<comment type="caution">
    <text evidence="5">The sequence shown here is derived from an EMBL/GenBank/DDBJ whole genome shotgun (WGS) entry which is preliminary data.</text>
</comment>
<keyword evidence="1" id="KW-0574">Periplasm</keyword>
<dbReference type="InterPro" id="IPR014162">
    <property type="entry name" value="CpoB_C"/>
</dbReference>
<dbReference type="Pfam" id="PF13424">
    <property type="entry name" value="TPR_12"/>
    <property type="match status" value="1"/>
</dbReference>
<dbReference type="SUPFAM" id="SSF48452">
    <property type="entry name" value="TPR-like"/>
    <property type="match status" value="1"/>
</dbReference>
<dbReference type="Gene3D" id="1.20.5.110">
    <property type="match status" value="1"/>
</dbReference>
<sequence length="255" mass="29025" precursor="true">MTKAHGHKTVAWNYVNKPMKKLSTTLVLVLGLSASALSHANERLTVSSQGQLYMQLQQLQQEVATLRGMLEEQQHQLQQIEQTNLERYQALEQRTAPVTEQTTFTAEPAKLPQPTNQRAEQQQPTAAETADPAKEQEFYDAAFSLIRKREFDTAQQAFSGFLRRYPNGQYAANAYYWLGEIHLVQEDFQAAGKAFATVIQNWPDHSKVADSMYKLADVERRMGQPERAKVILQQVTEQYPRSSAAKLAQQDLQRL</sequence>
<keyword evidence="6" id="KW-1185">Reference proteome</keyword>
<dbReference type="RefSeq" id="WP_289409941.1">
    <property type="nucleotide sequence ID" value="NZ_JAUCDY010000002.1"/>
</dbReference>
<comment type="function">
    <text evidence="1">Mediates coordination of peptidoglycan synthesis and outer membrane constriction during cell division.</text>
</comment>
<evidence type="ECO:0000256" key="2">
    <source>
        <dbReference type="PROSITE-ProRule" id="PRU00339"/>
    </source>
</evidence>
<dbReference type="InterPro" id="IPR034706">
    <property type="entry name" value="CpoB"/>
</dbReference>
<dbReference type="SMART" id="SM00028">
    <property type="entry name" value="TPR"/>
    <property type="match status" value="2"/>
</dbReference>
<organism evidence="5 6">
    <name type="scientific">Thiopseudomonas acetoxidans</name>
    <dbReference type="NCBI Taxonomy" id="3041622"/>
    <lineage>
        <taxon>Bacteria</taxon>
        <taxon>Pseudomonadati</taxon>
        <taxon>Pseudomonadota</taxon>
        <taxon>Gammaproteobacteria</taxon>
        <taxon>Pseudomonadales</taxon>
        <taxon>Pseudomonadaceae</taxon>
        <taxon>Thiopseudomonas</taxon>
    </lineage>
</organism>
<dbReference type="EMBL" id="JAUCDY010000002">
    <property type="protein sequence ID" value="MDM7857297.1"/>
    <property type="molecule type" value="Genomic_DNA"/>
</dbReference>
<keyword evidence="1" id="KW-0132">Cell division</keyword>
<dbReference type="InterPro" id="IPR032519">
    <property type="entry name" value="YbgF_tri"/>
</dbReference>
<dbReference type="Gene3D" id="1.25.40.10">
    <property type="entry name" value="Tetratricopeptide repeat domain"/>
    <property type="match status" value="1"/>
</dbReference>
<keyword evidence="1" id="KW-0131">Cell cycle</keyword>
<proteinExistence type="inferred from homology"/>
<dbReference type="Proteomes" id="UP001241056">
    <property type="component" value="Unassembled WGS sequence"/>
</dbReference>
<feature type="region of interest" description="Disordered" evidence="3">
    <location>
        <begin position="96"/>
        <end position="134"/>
    </location>
</feature>
<protein>
    <recommendedName>
        <fullName evidence="1">Cell division coordinator CpoB</fullName>
    </recommendedName>
</protein>
<dbReference type="NCBIfam" id="TIGR02795">
    <property type="entry name" value="tol_pal_ybgF"/>
    <property type="match status" value="1"/>
</dbReference>
<comment type="subcellular location">
    <subcellularLocation>
        <location evidence="1">Periplasm</location>
    </subcellularLocation>
</comment>
<feature type="compositionally biased region" description="Low complexity" evidence="3">
    <location>
        <begin position="119"/>
        <end position="130"/>
    </location>
</feature>
<reference evidence="5 6" key="1">
    <citation type="submission" date="2023-06" db="EMBL/GenBank/DDBJ databases">
        <title>Thiopseudomonas sp. CY1220 draft genome sequence.</title>
        <authorList>
            <person name="Zhao G."/>
            <person name="An M."/>
        </authorList>
    </citation>
    <scope>NUCLEOTIDE SEQUENCE [LARGE SCALE GENOMIC DNA]</scope>
    <source>
        <strain evidence="5 6">CY1220</strain>
    </source>
</reference>
<dbReference type="PROSITE" id="PS50005">
    <property type="entry name" value="TPR"/>
    <property type="match status" value="1"/>
</dbReference>
<evidence type="ECO:0000259" key="4">
    <source>
        <dbReference type="Pfam" id="PF16331"/>
    </source>
</evidence>
<feature type="chain" id="PRO_5044927930" description="Cell division coordinator CpoB" evidence="1">
    <location>
        <begin position="41"/>
        <end position="255"/>
    </location>
</feature>
<keyword evidence="2" id="KW-0802">TPR repeat</keyword>
<evidence type="ECO:0000256" key="1">
    <source>
        <dbReference type="HAMAP-Rule" id="MF_02066"/>
    </source>
</evidence>
<name>A0ABT7SP10_9GAMM</name>
<dbReference type="Pfam" id="PF13174">
    <property type="entry name" value="TPR_6"/>
    <property type="match status" value="1"/>
</dbReference>
<keyword evidence="1" id="KW-0732">Signal</keyword>
<dbReference type="Pfam" id="PF16331">
    <property type="entry name" value="TolA_bind_tri"/>
    <property type="match status" value="1"/>
</dbReference>
<evidence type="ECO:0000256" key="3">
    <source>
        <dbReference type="SAM" id="MobiDB-lite"/>
    </source>
</evidence>
<keyword evidence="1" id="KW-0175">Coiled coil</keyword>
<feature type="signal peptide" evidence="1">
    <location>
        <begin position="1"/>
        <end position="40"/>
    </location>
</feature>
<dbReference type="InterPro" id="IPR019734">
    <property type="entry name" value="TPR_rpt"/>
</dbReference>
<feature type="domain" description="YbgF trimerisation" evidence="4">
    <location>
        <begin position="47"/>
        <end position="102"/>
    </location>
</feature>
<gene>
    <name evidence="5" type="primary">ybgF</name>
    <name evidence="1" type="synonym">cpoB</name>
    <name evidence="5" type="ORF">QEZ41_03245</name>
</gene>